<dbReference type="Proteomes" id="UP000297608">
    <property type="component" value="Unassembled WGS sequence"/>
</dbReference>
<gene>
    <name evidence="2" type="ORF">E3O44_07725</name>
</gene>
<accession>A0ABY2IF97</accession>
<evidence type="ECO:0000313" key="2">
    <source>
        <dbReference type="EMBL" id="TFB87030.1"/>
    </source>
</evidence>
<dbReference type="Pfam" id="PF18096">
    <property type="entry name" value="Thump_like"/>
    <property type="match status" value="1"/>
</dbReference>
<feature type="domain" description="THUMP-like" evidence="1">
    <location>
        <begin position="327"/>
        <end position="399"/>
    </location>
</feature>
<dbReference type="InterPro" id="IPR041497">
    <property type="entry name" value="Thump-like"/>
</dbReference>
<dbReference type="GO" id="GO:0008168">
    <property type="term" value="F:methyltransferase activity"/>
    <property type="evidence" value="ECO:0007669"/>
    <property type="project" value="UniProtKB-KW"/>
</dbReference>
<keyword evidence="3" id="KW-1185">Reference proteome</keyword>
<evidence type="ECO:0000259" key="1">
    <source>
        <dbReference type="Pfam" id="PF18096"/>
    </source>
</evidence>
<dbReference type="Gene3D" id="3.40.50.150">
    <property type="entry name" value="Vaccinia Virus protein VP39"/>
    <property type="match status" value="1"/>
</dbReference>
<comment type="caution">
    <text evidence="2">The sequence shown here is derived from an EMBL/GenBank/DDBJ whole genome shotgun (WGS) entry which is preliminary data.</text>
</comment>
<reference evidence="2 3" key="1">
    <citation type="submission" date="2019-03" db="EMBL/GenBank/DDBJ databases">
        <title>Genomics of glacier-inhabiting Cryobacterium strains.</title>
        <authorList>
            <person name="Liu Q."/>
            <person name="Xin Y.-H."/>
        </authorList>
    </citation>
    <scope>NUCLEOTIDE SEQUENCE [LARGE SCALE GENOMIC DNA]</scope>
    <source>
        <strain evidence="2 3">MDB2-B</strain>
    </source>
</reference>
<dbReference type="EMBL" id="SOFG01000011">
    <property type="protein sequence ID" value="TFB87030.1"/>
    <property type="molecule type" value="Genomic_DNA"/>
</dbReference>
<proteinExistence type="predicted"/>
<dbReference type="CDD" id="cd02440">
    <property type="entry name" value="AdoMet_MTases"/>
    <property type="match status" value="1"/>
</dbReference>
<keyword evidence="2" id="KW-0808">Transferase</keyword>
<protein>
    <submittedName>
        <fullName evidence="2">Class I SAM-dependent methyltransferase</fullName>
    </submittedName>
</protein>
<dbReference type="InterPro" id="IPR029063">
    <property type="entry name" value="SAM-dependent_MTases_sf"/>
</dbReference>
<sequence length="404" mass="43029">MDRSELVDLLSPDGLRLLDSLPPWDNASDVVRLVSDLRKAGHPQGLVTAVLGQSRLRAKAVAKFGDFAGRMLFTEAGLEQATRLNVAALHAGRFAAAGLNRVADLGSGIGSDSMALAALDILVTAVDTDEVTAAVASYNLAPFDNASVVHGDAETFDLTGFDAAWLDPARRTAGHTNTSRLTRPEDYSPNLDFVFGLSERMPIGVKLGPGHDRDAIPAAAEAQWVSVDGKLVEMGLWFGALARDGIRRSALLLGRAGSHELTAAADSVDVDSVAGEAGVPGSYLYEPDGAVIRARLIGDLARSLDALMLGEGIAYLSSESLHETPFATAFRVLESLPVDEKKLRLALKERRIGTLEIKKRGVDVDPAVLRTRLKLHGPESATLVLTRAGGRRLALLVERVQPPR</sequence>
<name>A0ABY2IF97_9MICO</name>
<dbReference type="RefSeq" id="WP_134534115.1">
    <property type="nucleotide sequence ID" value="NZ_SOFG01000011.1"/>
</dbReference>
<dbReference type="SUPFAM" id="SSF53335">
    <property type="entry name" value="S-adenosyl-L-methionine-dependent methyltransferases"/>
    <property type="match status" value="1"/>
</dbReference>
<organism evidence="2 3">
    <name type="scientific">Cryobacterium algoricola</name>
    <dbReference type="NCBI Taxonomy" id="1259183"/>
    <lineage>
        <taxon>Bacteria</taxon>
        <taxon>Bacillati</taxon>
        <taxon>Actinomycetota</taxon>
        <taxon>Actinomycetes</taxon>
        <taxon>Micrococcales</taxon>
        <taxon>Microbacteriaceae</taxon>
        <taxon>Cryobacterium</taxon>
    </lineage>
</organism>
<keyword evidence="2" id="KW-0489">Methyltransferase</keyword>
<evidence type="ECO:0000313" key="3">
    <source>
        <dbReference type="Proteomes" id="UP000297608"/>
    </source>
</evidence>
<dbReference type="GO" id="GO:0032259">
    <property type="term" value="P:methylation"/>
    <property type="evidence" value="ECO:0007669"/>
    <property type="project" value="UniProtKB-KW"/>
</dbReference>